<dbReference type="Pfam" id="PF01119">
    <property type="entry name" value="DNA_mis_repair"/>
    <property type="match status" value="1"/>
</dbReference>
<feature type="compositionally biased region" description="Low complexity" evidence="6">
    <location>
        <begin position="478"/>
        <end position="489"/>
    </location>
</feature>
<feature type="domain" description="DNA mismatch repair protein S5" evidence="7">
    <location>
        <begin position="224"/>
        <end position="350"/>
    </location>
</feature>
<dbReference type="SMART" id="SM01340">
    <property type="entry name" value="DNA_mis_repair"/>
    <property type="match status" value="1"/>
</dbReference>
<gene>
    <name evidence="8" type="ORF">JG688_00000234</name>
</gene>
<dbReference type="FunFam" id="3.30.230.10:FF:000014">
    <property type="entry name" value="DNA mismatch repair protein Mlh1"/>
    <property type="match status" value="1"/>
</dbReference>
<feature type="region of interest" description="Disordered" evidence="6">
    <location>
        <begin position="351"/>
        <end position="436"/>
    </location>
</feature>
<dbReference type="FunFam" id="3.30.565.10:FF:000109">
    <property type="entry name" value="Related to MLH1-DNA mismatch repair protein"/>
    <property type="match status" value="1"/>
</dbReference>
<evidence type="ECO:0000256" key="5">
    <source>
        <dbReference type="ARBA" id="ARBA00023242"/>
    </source>
</evidence>
<name>A0A8J5J594_9STRA</name>
<protein>
    <recommendedName>
        <fullName evidence="7">DNA mismatch repair protein S5 domain-containing protein</fullName>
    </recommendedName>
</protein>
<feature type="region of interest" description="Disordered" evidence="6">
    <location>
        <begin position="478"/>
        <end position="516"/>
    </location>
</feature>
<dbReference type="CDD" id="cd16926">
    <property type="entry name" value="HATPase_MutL-MLH-PMS-like"/>
    <property type="match status" value="1"/>
</dbReference>
<evidence type="ECO:0000256" key="2">
    <source>
        <dbReference type="ARBA" id="ARBA00006082"/>
    </source>
</evidence>
<evidence type="ECO:0000313" key="9">
    <source>
        <dbReference type="Proteomes" id="UP000709295"/>
    </source>
</evidence>
<dbReference type="GO" id="GO:0005524">
    <property type="term" value="F:ATP binding"/>
    <property type="evidence" value="ECO:0007669"/>
    <property type="project" value="InterPro"/>
</dbReference>
<feature type="compositionally biased region" description="Polar residues" evidence="6">
    <location>
        <begin position="354"/>
        <end position="375"/>
    </location>
</feature>
<feature type="compositionally biased region" description="Basic and acidic residues" evidence="6">
    <location>
        <begin position="498"/>
        <end position="508"/>
    </location>
</feature>
<dbReference type="InterPro" id="IPR002099">
    <property type="entry name" value="MutL/Mlh/PMS"/>
</dbReference>
<dbReference type="AlphaFoldDB" id="A0A8J5J594"/>
<comment type="similarity">
    <text evidence="2">Belongs to the DNA mismatch repair MutL/HexB family.</text>
</comment>
<dbReference type="GO" id="GO:0016887">
    <property type="term" value="F:ATP hydrolysis activity"/>
    <property type="evidence" value="ECO:0007669"/>
    <property type="project" value="InterPro"/>
</dbReference>
<feature type="compositionally biased region" description="Basic and acidic residues" evidence="6">
    <location>
        <begin position="381"/>
        <end position="392"/>
    </location>
</feature>
<proteinExistence type="inferred from homology"/>
<dbReference type="Pfam" id="PF13589">
    <property type="entry name" value="HATPase_c_3"/>
    <property type="match status" value="1"/>
</dbReference>
<evidence type="ECO:0000256" key="6">
    <source>
        <dbReference type="SAM" id="MobiDB-lite"/>
    </source>
</evidence>
<evidence type="ECO:0000259" key="7">
    <source>
        <dbReference type="SMART" id="SM01340"/>
    </source>
</evidence>
<reference evidence="8" key="1">
    <citation type="submission" date="2021-01" db="EMBL/GenBank/DDBJ databases">
        <title>Phytophthora aleatoria, a newly-described species from Pinus radiata is distinct from Phytophthora cactorum isolates based on comparative genomics.</title>
        <authorList>
            <person name="Mcdougal R."/>
            <person name="Panda P."/>
            <person name="Williams N."/>
            <person name="Studholme D.J."/>
        </authorList>
    </citation>
    <scope>NUCLEOTIDE SEQUENCE</scope>
    <source>
        <strain evidence="8">NZFS 4037</strain>
    </source>
</reference>
<dbReference type="CDD" id="cd03483">
    <property type="entry name" value="MutL_Trans_MLH1"/>
    <property type="match status" value="1"/>
</dbReference>
<comment type="caution">
    <text evidence="8">The sequence shown here is derived from an EMBL/GenBank/DDBJ whole genome shotgun (WGS) entry which is preliminary data.</text>
</comment>
<dbReference type="GO" id="GO:0140664">
    <property type="term" value="F:ATP-dependent DNA damage sensor activity"/>
    <property type="evidence" value="ECO:0007669"/>
    <property type="project" value="InterPro"/>
</dbReference>
<dbReference type="NCBIfam" id="TIGR00585">
    <property type="entry name" value="mutl"/>
    <property type="match status" value="1"/>
</dbReference>
<evidence type="ECO:0000313" key="8">
    <source>
        <dbReference type="EMBL" id="KAG6977562.1"/>
    </source>
</evidence>
<keyword evidence="9" id="KW-1185">Reference proteome</keyword>
<dbReference type="Pfam" id="PF16413">
    <property type="entry name" value="Mlh1_C"/>
    <property type="match status" value="1"/>
</dbReference>
<dbReference type="PANTHER" id="PTHR10073:SF12">
    <property type="entry name" value="DNA MISMATCH REPAIR PROTEIN MLH1"/>
    <property type="match status" value="1"/>
</dbReference>
<dbReference type="InterPro" id="IPR013507">
    <property type="entry name" value="DNA_mismatch_S5_2-like"/>
</dbReference>
<keyword evidence="4" id="KW-0234">DNA repair</keyword>
<dbReference type="PROSITE" id="PS00058">
    <property type="entry name" value="DNA_MISMATCH_REPAIR_1"/>
    <property type="match status" value="1"/>
</dbReference>
<dbReference type="GO" id="GO:0006298">
    <property type="term" value="P:mismatch repair"/>
    <property type="evidence" value="ECO:0007669"/>
    <property type="project" value="InterPro"/>
</dbReference>
<keyword evidence="5" id="KW-0539">Nucleus</keyword>
<dbReference type="InterPro" id="IPR032189">
    <property type="entry name" value="Mlh1_C"/>
</dbReference>
<dbReference type="InterPro" id="IPR038973">
    <property type="entry name" value="MutL/Mlh/Pms-like"/>
</dbReference>
<organism evidence="8 9">
    <name type="scientific">Phytophthora aleatoria</name>
    <dbReference type="NCBI Taxonomy" id="2496075"/>
    <lineage>
        <taxon>Eukaryota</taxon>
        <taxon>Sar</taxon>
        <taxon>Stramenopiles</taxon>
        <taxon>Oomycota</taxon>
        <taxon>Peronosporomycetes</taxon>
        <taxon>Peronosporales</taxon>
        <taxon>Peronosporaceae</taxon>
        <taxon>Phytophthora</taxon>
    </lineage>
</organism>
<dbReference type="GO" id="GO:0032389">
    <property type="term" value="C:MutLalpha complex"/>
    <property type="evidence" value="ECO:0007669"/>
    <property type="project" value="TreeGrafter"/>
</dbReference>
<sequence>MAPTPRIQRLSPDVVNRIAAGEVVHRPANAVKELLENSLDAGATHVAVTVSQGGLKLLQIQDNGRGIQRQDLEIVCERFTTSKLKSFEDLKDIKSFGFRGEALASVSHVAHVTITSRTADQPCAYKASYRDGKLVAKRPGESKDPKPCAGKNGTQIVVEDLFYNLSTRKQALKNASEQYSRILDVVQKYAVHFGAKGVGFVCKKHRESSCGVNTTQSSSQLDAIRTIYGNKLASELTSFEHIRDATTAGSMDLQRQVYGYISNANYHLKKSSFILFINDRLVECPSLKRACEYVYSLYLPKNTHPFIYLSMELPPRNIDVNVHPTKREVHFLHEEDIVDSISQTIEKRLKGSNESRSFSVQPITSMLGISNGDASTKQRRRESVLEEEKQQDEAESSDEEMNKRESESEDEADRSADSIEIDLSQKPTPPSKKYQPALVSFGSQLSRHSYLEAPQRLVRTDHRSNTIDKYFFLESQRTQLSQLSQSSSQDTGEDQDTNLDRTSKRDDTVESDSGAAALNFPRKRKLSVLQSSQGANLRIHVDLEACVARLIFPRIEPKPESEDDRRGSLETTQSPQLLSSVQNLLSLMRQKKNKALARLFREHSFVGVVDKQFSLVQYRTKLYIARHDEIAFHVFYQQALLQFGETRPITLQSPFPIYDLVLEALKNPRNGYDEEDGPREQLADEIKTLLIANGPMLFEYFSLDIDSQGMLRTLPQLLPDHEPSIHSLPEFVFHLATEVSWEEEEPCFESVAHVLARWYGEMRYPGNAEREALVLEHVLFPATKAATFCPPNELNDTQLITPVACLTNLYKIFERC</sequence>
<dbReference type="Proteomes" id="UP000709295">
    <property type="component" value="Unassembled WGS sequence"/>
</dbReference>
<comment type="subcellular location">
    <subcellularLocation>
        <location evidence="1">Nucleus</location>
    </subcellularLocation>
</comment>
<dbReference type="PANTHER" id="PTHR10073">
    <property type="entry name" value="DNA MISMATCH REPAIR PROTEIN MLH, PMS, MUTL"/>
    <property type="match status" value="1"/>
</dbReference>
<dbReference type="GO" id="GO:0030983">
    <property type="term" value="F:mismatched DNA binding"/>
    <property type="evidence" value="ECO:0007669"/>
    <property type="project" value="InterPro"/>
</dbReference>
<evidence type="ECO:0000256" key="4">
    <source>
        <dbReference type="ARBA" id="ARBA00023204"/>
    </source>
</evidence>
<dbReference type="EMBL" id="JAENGY010000004">
    <property type="protein sequence ID" value="KAG6977562.1"/>
    <property type="molecule type" value="Genomic_DNA"/>
</dbReference>
<accession>A0A8J5J594</accession>
<evidence type="ECO:0000256" key="3">
    <source>
        <dbReference type="ARBA" id="ARBA00022763"/>
    </source>
</evidence>
<evidence type="ECO:0000256" key="1">
    <source>
        <dbReference type="ARBA" id="ARBA00004123"/>
    </source>
</evidence>
<keyword evidence="3" id="KW-0227">DNA damage</keyword>
<dbReference type="InterPro" id="IPR014762">
    <property type="entry name" value="DNA_mismatch_repair_CS"/>
</dbReference>